<keyword evidence="1 3" id="KW-0732">Signal</keyword>
<keyword evidence="2" id="KW-1134">Transmembrane beta strand</keyword>
<dbReference type="Proteomes" id="UP001596958">
    <property type="component" value="Unassembled WGS sequence"/>
</dbReference>
<dbReference type="InterPro" id="IPR039426">
    <property type="entry name" value="TonB-dep_rcpt-like"/>
</dbReference>
<dbReference type="InterPro" id="IPR023996">
    <property type="entry name" value="TonB-dep_OMP_SusC/RagA"/>
</dbReference>
<accession>A0ABW2Z1U4</accession>
<evidence type="ECO:0000313" key="5">
    <source>
        <dbReference type="EMBL" id="MFD0751825.1"/>
    </source>
</evidence>
<dbReference type="Gene3D" id="2.60.40.1120">
    <property type="entry name" value="Carboxypeptidase-like, regulatory domain"/>
    <property type="match status" value="1"/>
</dbReference>
<comment type="subcellular location">
    <subcellularLocation>
        <location evidence="2">Cell outer membrane</location>
        <topology evidence="2">Multi-pass membrane protein</topology>
    </subcellularLocation>
</comment>
<dbReference type="Pfam" id="PF07715">
    <property type="entry name" value="Plug"/>
    <property type="match status" value="1"/>
</dbReference>
<keyword evidence="2" id="KW-0472">Membrane</keyword>
<dbReference type="InterPro" id="IPR012910">
    <property type="entry name" value="Plug_dom"/>
</dbReference>
<feature type="chain" id="PRO_5047462140" evidence="3">
    <location>
        <begin position="18"/>
        <end position="1139"/>
    </location>
</feature>
<dbReference type="EMBL" id="JBHTHU010000021">
    <property type="protein sequence ID" value="MFD0751825.1"/>
    <property type="molecule type" value="Genomic_DNA"/>
</dbReference>
<keyword evidence="2" id="KW-0812">Transmembrane</keyword>
<dbReference type="Gene3D" id="2.170.130.10">
    <property type="entry name" value="TonB-dependent receptor, plug domain"/>
    <property type="match status" value="1"/>
</dbReference>
<evidence type="ECO:0000313" key="6">
    <source>
        <dbReference type="Proteomes" id="UP001596958"/>
    </source>
</evidence>
<keyword evidence="6" id="KW-1185">Reference proteome</keyword>
<name>A0ABW2Z1U4_9SPHI</name>
<dbReference type="NCBIfam" id="TIGR04056">
    <property type="entry name" value="OMP_RagA_SusC"/>
    <property type="match status" value="1"/>
</dbReference>
<evidence type="ECO:0000256" key="1">
    <source>
        <dbReference type="ARBA" id="ARBA00022729"/>
    </source>
</evidence>
<dbReference type="InterPro" id="IPR023997">
    <property type="entry name" value="TonB-dep_OMP_SusC/RagA_CS"/>
</dbReference>
<evidence type="ECO:0000256" key="2">
    <source>
        <dbReference type="PROSITE-ProRule" id="PRU01360"/>
    </source>
</evidence>
<feature type="domain" description="TonB-dependent receptor plug" evidence="4">
    <location>
        <begin position="206"/>
        <end position="307"/>
    </location>
</feature>
<sequence>MKLTLFFILIFNIGAFANVFSQTTISLNLKDADLEKAIQTIESKSSFRFVYSTTKKLTDKKISLRADNENLTDVLNKVFGEFGLAYKEVDTHLVSLTKAGEATTFDDVQQGFRVTGQVTDETTGETLIGATVKIKGTTNAVAVDVNGRFTLDVPNANSVLVVAFIGYTEQEVAVDGKRVLDVKLTKVTRNLEEVVVSGFGLTNRKATLAGAITTLSGDDLSRSRATSASGALVGKVSGVNFRQTNGRPGATPTIRIRGFGGDPLYVIDGISRDADAFNNLDFNDIEQINVLKDGSAAIYGFAAENGVIVVTTKKGKRNQKPTIGFDSYYGIQQVANFNKPADIKTYIKGIVQSETYGNGITSNAVRSVTKADYDKWMAGTEPGYQGFDWYKYIYKDAPQSQYRVTLSGGSENADYYIAGSTTAQSPMLRDFGTGFVRHNIQANINANVSKRIKFGVGINGYWSKRENTNIPGDDYDFAAETSYRNLPTKGPFANDNPLYPQNSAAGDWTYSYGLVNGTRSGVESNTTRNLQVNANMEISIVDGLKARVQAAYAFTSNHLSSRRLSNTTYKYNATTNTYDVDQFNDSRNLDRSISLSDQTTLQGQFDYKKAFGKHNINAVLGFEKRLGYNPSLRVNGNPPANNIPYTPNVRDFITNIEDNISNYNPRLGYIGKVNYDYAGKYIVEVSGRYDGNSGYPTSRQYGFFPGGQVAYRISQEDFWKNSSILSKIDDFKIKGSYGVVGFNEGANTYFTGYTYNPTNNGQPQPPGVLNGSQILGTAVRGLPSTLTWGRVYQSNVGIEATLLNNRLSLDLAYFNKTRSGIAASRDVNQPDLAAITPGQENLNSDKNRGVDGSIQWRDRIGEVSYNIGGNFSYGRSITGFRFNQLFSSTYNRWRGSAVDRLNGGPFQLVSVGQFQSWEDIATYPIDQDGKGNQTFRPGDFKFKDTNGDGFITDEDRQRTGYGLNTANNGNPAPALLNFGFNFGATYKGFNFSVDFAGGTMMTFDQGGFMREWEQNKNTSQYLMDNSSWYSDIWDRNSPIIVGKYPLLLQQTAIVGSTLTHSGWQTNVTYVKMRNVEIGYTLPYTLLKPIGISNFKVYVSGQNVLQISNMPAGLDAEIASSGGNAMPSPRVLTAGVQVKF</sequence>
<dbReference type="SUPFAM" id="SSF49464">
    <property type="entry name" value="Carboxypeptidase regulatory domain-like"/>
    <property type="match status" value="1"/>
</dbReference>
<comment type="caution">
    <text evidence="5">The sequence shown here is derived from an EMBL/GenBank/DDBJ whole genome shotgun (WGS) entry which is preliminary data.</text>
</comment>
<dbReference type="NCBIfam" id="TIGR04057">
    <property type="entry name" value="SusC_RagA_signa"/>
    <property type="match status" value="1"/>
</dbReference>
<dbReference type="Pfam" id="PF13715">
    <property type="entry name" value="CarbopepD_reg_2"/>
    <property type="match status" value="1"/>
</dbReference>
<reference evidence="6" key="1">
    <citation type="journal article" date="2019" name="Int. J. Syst. Evol. Microbiol.">
        <title>The Global Catalogue of Microorganisms (GCM) 10K type strain sequencing project: providing services to taxonomists for standard genome sequencing and annotation.</title>
        <authorList>
            <consortium name="The Broad Institute Genomics Platform"/>
            <consortium name="The Broad Institute Genome Sequencing Center for Infectious Disease"/>
            <person name="Wu L."/>
            <person name="Ma J."/>
        </authorList>
    </citation>
    <scope>NUCLEOTIDE SEQUENCE [LARGE SCALE GENOMIC DNA]</scope>
    <source>
        <strain evidence="6">CCUG 63418</strain>
    </source>
</reference>
<organism evidence="5 6">
    <name type="scientific">Mucilaginibacter calamicampi</name>
    <dbReference type="NCBI Taxonomy" id="1302352"/>
    <lineage>
        <taxon>Bacteria</taxon>
        <taxon>Pseudomonadati</taxon>
        <taxon>Bacteroidota</taxon>
        <taxon>Sphingobacteriia</taxon>
        <taxon>Sphingobacteriales</taxon>
        <taxon>Sphingobacteriaceae</taxon>
        <taxon>Mucilaginibacter</taxon>
    </lineage>
</organism>
<evidence type="ECO:0000259" key="4">
    <source>
        <dbReference type="Pfam" id="PF07715"/>
    </source>
</evidence>
<dbReference type="PROSITE" id="PS52016">
    <property type="entry name" value="TONB_DEPENDENT_REC_3"/>
    <property type="match status" value="1"/>
</dbReference>
<dbReference type="InterPro" id="IPR037066">
    <property type="entry name" value="Plug_dom_sf"/>
</dbReference>
<dbReference type="SUPFAM" id="SSF56935">
    <property type="entry name" value="Porins"/>
    <property type="match status" value="1"/>
</dbReference>
<feature type="signal peptide" evidence="3">
    <location>
        <begin position="1"/>
        <end position="17"/>
    </location>
</feature>
<keyword evidence="2" id="KW-0813">Transport</keyword>
<dbReference type="PANTHER" id="PTHR30069">
    <property type="entry name" value="TONB-DEPENDENT OUTER MEMBRANE RECEPTOR"/>
    <property type="match status" value="1"/>
</dbReference>
<gene>
    <name evidence="5" type="ORF">ACFQZS_16855</name>
</gene>
<comment type="similarity">
    <text evidence="2">Belongs to the TonB-dependent receptor family.</text>
</comment>
<dbReference type="InterPro" id="IPR008969">
    <property type="entry name" value="CarboxyPept-like_regulatory"/>
</dbReference>
<protein>
    <submittedName>
        <fullName evidence="5">SusC/RagA family TonB-linked outer membrane protein</fullName>
    </submittedName>
</protein>
<keyword evidence="2" id="KW-0998">Cell outer membrane</keyword>
<evidence type="ECO:0000256" key="3">
    <source>
        <dbReference type="SAM" id="SignalP"/>
    </source>
</evidence>
<dbReference type="RefSeq" id="WP_377102123.1">
    <property type="nucleotide sequence ID" value="NZ_JBHTHU010000021.1"/>
</dbReference>
<proteinExistence type="inferred from homology"/>
<dbReference type="PANTHER" id="PTHR30069:SF29">
    <property type="entry name" value="HEMOGLOBIN AND HEMOGLOBIN-HAPTOGLOBIN-BINDING PROTEIN 1-RELATED"/>
    <property type="match status" value="1"/>
</dbReference>